<name>A0ABM5L7A8_DIAVI</name>
<accession>A0ABM5L7A8</accession>
<keyword evidence="3" id="KW-1185">Reference proteome</keyword>
<evidence type="ECO:0000259" key="1">
    <source>
        <dbReference type="Pfam" id="PF05699"/>
    </source>
</evidence>
<dbReference type="Proteomes" id="UP001652700">
    <property type="component" value="Unplaced"/>
</dbReference>
<protein>
    <recommendedName>
        <fullName evidence="1">HAT C-terminal dimerisation domain-containing protein</fullName>
    </recommendedName>
</protein>
<reference evidence="2" key="1">
    <citation type="submission" date="2025-05" db="UniProtKB">
        <authorList>
            <consortium name="EnsemblMetazoa"/>
        </authorList>
    </citation>
    <scope>IDENTIFICATION</scope>
</reference>
<sequence>MACFDEATTKISDNTYVTVSLVIPIICGIHKILTNKIPELQTDEGRQIGLTLLDSRFKKEGFMSNENATSALHFLEQEMNYMMKKQAGDIVLDQDSIAGPSRTSSSSGASYLFSFVEEKVHDKIKSSMVDTIIMERQYKERHNSAQDTNPLLFWKVNSNDFEPMLELSKKYICIPASSVESERTFSTAGQIVSDRRSRIKPKNVDMLVFLNKNQWLIDQQ</sequence>
<evidence type="ECO:0000313" key="3">
    <source>
        <dbReference type="Proteomes" id="UP001652700"/>
    </source>
</evidence>
<dbReference type="PANTHER" id="PTHR47611:SF3">
    <property type="entry name" value="HAT C-TERMINAL DIMERISATION DOMAIN-CONTAINING PROTEIN"/>
    <property type="match status" value="1"/>
</dbReference>
<dbReference type="InterPro" id="IPR012337">
    <property type="entry name" value="RNaseH-like_sf"/>
</dbReference>
<organism evidence="2 3">
    <name type="scientific">Diabrotica virgifera virgifera</name>
    <name type="common">western corn rootworm</name>
    <dbReference type="NCBI Taxonomy" id="50390"/>
    <lineage>
        <taxon>Eukaryota</taxon>
        <taxon>Metazoa</taxon>
        <taxon>Ecdysozoa</taxon>
        <taxon>Arthropoda</taxon>
        <taxon>Hexapoda</taxon>
        <taxon>Insecta</taxon>
        <taxon>Pterygota</taxon>
        <taxon>Neoptera</taxon>
        <taxon>Endopterygota</taxon>
        <taxon>Coleoptera</taxon>
        <taxon>Polyphaga</taxon>
        <taxon>Cucujiformia</taxon>
        <taxon>Chrysomeloidea</taxon>
        <taxon>Chrysomelidae</taxon>
        <taxon>Galerucinae</taxon>
        <taxon>Diabroticina</taxon>
        <taxon>Diabroticites</taxon>
        <taxon>Diabrotica</taxon>
    </lineage>
</organism>
<dbReference type="GeneID" id="126892731"/>
<dbReference type="RefSeq" id="XP_050518324.1">
    <property type="nucleotide sequence ID" value="XM_050662367.1"/>
</dbReference>
<dbReference type="PANTHER" id="PTHR47611">
    <property type="entry name" value="HAT DIMERISATION DOMAIN, C-TERMINAL"/>
    <property type="match status" value="1"/>
</dbReference>
<proteinExistence type="predicted"/>
<dbReference type="Pfam" id="PF05699">
    <property type="entry name" value="Dimer_Tnp_hAT"/>
    <property type="match status" value="1"/>
</dbReference>
<evidence type="ECO:0000313" key="2">
    <source>
        <dbReference type="EnsemblMetazoa" id="XP_050518324.1"/>
    </source>
</evidence>
<dbReference type="SUPFAM" id="SSF53098">
    <property type="entry name" value="Ribonuclease H-like"/>
    <property type="match status" value="1"/>
</dbReference>
<dbReference type="InterPro" id="IPR008906">
    <property type="entry name" value="HATC_C_dom"/>
</dbReference>
<feature type="domain" description="HAT C-terminal dimerisation" evidence="1">
    <location>
        <begin position="137"/>
        <end position="213"/>
    </location>
</feature>
<dbReference type="EnsemblMetazoa" id="XM_050662367.1">
    <property type="protein sequence ID" value="XP_050518324.1"/>
    <property type="gene ID" value="LOC126892731"/>
</dbReference>